<dbReference type="RefSeq" id="WP_386098633.1">
    <property type="nucleotide sequence ID" value="NZ_JBHSAT010000004.1"/>
</dbReference>
<dbReference type="PANTHER" id="PTHR32234">
    <property type="entry name" value="THIOL:DISULFIDE INTERCHANGE PROTEIN DSBD"/>
    <property type="match status" value="1"/>
</dbReference>
<keyword evidence="4 6" id="KW-1133">Transmembrane helix</keyword>
<feature type="domain" description="Thiol:disulfide interchange protein DsbD N-terminal" evidence="9">
    <location>
        <begin position="36"/>
        <end position="143"/>
    </location>
</feature>
<feature type="transmembrane region" description="Helical" evidence="6">
    <location>
        <begin position="317"/>
        <end position="339"/>
    </location>
</feature>
<evidence type="ECO:0000313" key="11">
    <source>
        <dbReference type="Proteomes" id="UP001595812"/>
    </source>
</evidence>
<feature type="transmembrane region" description="Helical" evidence="6">
    <location>
        <begin position="459"/>
        <end position="477"/>
    </location>
</feature>
<evidence type="ECO:0000256" key="6">
    <source>
        <dbReference type="SAM" id="Phobius"/>
    </source>
</evidence>
<feature type="signal peptide" evidence="7">
    <location>
        <begin position="1"/>
        <end position="21"/>
    </location>
</feature>
<feature type="transmembrane region" description="Helical" evidence="6">
    <location>
        <begin position="359"/>
        <end position="378"/>
    </location>
</feature>
<feature type="chain" id="PRO_5045770091" evidence="7">
    <location>
        <begin position="22"/>
        <end position="657"/>
    </location>
</feature>
<organism evidence="10 11">
    <name type="scientific">Winogradskyella maritima</name>
    <dbReference type="NCBI Taxonomy" id="1517766"/>
    <lineage>
        <taxon>Bacteria</taxon>
        <taxon>Pseudomonadati</taxon>
        <taxon>Bacteroidota</taxon>
        <taxon>Flavobacteriia</taxon>
        <taxon>Flavobacteriales</taxon>
        <taxon>Flavobacteriaceae</taxon>
        <taxon>Winogradskyella</taxon>
    </lineage>
</organism>
<evidence type="ECO:0000256" key="7">
    <source>
        <dbReference type="SAM" id="SignalP"/>
    </source>
</evidence>
<sequence length="657" mass="73408">MLKQLYLAVLFCTAISALSFAQILEPVKWKGSANKISDTEYELVFTATIDDGWAIYSQKDLGGFAPQTLFEFEKEAGKYELIGETSEPQVAPKFDEIFQEDVIKFKKQAVFRQRIRLLDETLNIVKAYVEYQTCDDAKCIPGDFDFNIALDGSKFAIEAVELDERSRALSEALNLNIKGKDKYEATVNVEEKTSLGIFFLGFLGGLIALLTPCVFPMIPLTVSFFTKSSGENKKGVFNSILYGVFIFLIYALLSLPFHLIDSLDPEILNNISTNVTLNIIFFAVFIAFAFSFFGYYELTLPSSWSNALDSKANKIGGFIGIFFMALTLAIVSFSCTGPILGTLLGSSLTADGGAMQLTLGMSGFGLALALPFTLFAMFPKWLNTLPKSGGWLNTVKVVLGFIELALALKFLSNADLVEHWGLLKREIFIGLWIIIGIGLVLYLFGKIKFPHDGPLNKLGGFRITTAILFLAFVIYLIPGLTNTKYANLKLLSGFPPPLFYSIYDKDSECPLNLNCYKDLDEGIAVAKAENKPIMLDFTGWACVNCRKMEEQVWSTSDVYDMLSEQYVVISLYVDDNKDLPESEQFQFLRPNGSAKTIKSIGNKWATLQTINFENNSQPFYALLNHDMELLNATKGYTPDEDEYYQWLLEGLGNFNKN</sequence>
<dbReference type="Pfam" id="PF11412">
    <property type="entry name" value="DsbD_N"/>
    <property type="match status" value="1"/>
</dbReference>
<feature type="transmembrane region" description="Helical" evidence="6">
    <location>
        <begin position="236"/>
        <end position="255"/>
    </location>
</feature>
<feature type="transmembrane region" description="Helical" evidence="6">
    <location>
        <begin position="275"/>
        <end position="296"/>
    </location>
</feature>
<comment type="caution">
    <text evidence="10">The sequence shown here is derived from an EMBL/GenBank/DDBJ whole genome shotgun (WGS) entry which is preliminary data.</text>
</comment>
<accession>A0ABV8AG66</accession>
<feature type="transmembrane region" description="Helical" evidence="6">
    <location>
        <begin position="390"/>
        <end position="407"/>
    </location>
</feature>
<dbReference type="EMBL" id="JBHSAT010000004">
    <property type="protein sequence ID" value="MFC3877063.1"/>
    <property type="molecule type" value="Genomic_DNA"/>
</dbReference>
<feature type="transmembrane region" description="Helical" evidence="6">
    <location>
        <begin position="195"/>
        <end position="215"/>
    </location>
</feature>
<evidence type="ECO:0000313" key="10">
    <source>
        <dbReference type="EMBL" id="MFC3877063.1"/>
    </source>
</evidence>
<dbReference type="InterPro" id="IPR028250">
    <property type="entry name" value="DsbDN"/>
</dbReference>
<feature type="transmembrane region" description="Helical" evidence="6">
    <location>
        <begin position="427"/>
        <end position="447"/>
    </location>
</feature>
<dbReference type="Pfam" id="PF13899">
    <property type="entry name" value="Thioredoxin_7"/>
    <property type="match status" value="1"/>
</dbReference>
<dbReference type="Pfam" id="PF02683">
    <property type="entry name" value="DsbD_TM"/>
    <property type="match status" value="1"/>
</dbReference>
<dbReference type="Gene3D" id="3.40.30.10">
    <property type="entry name" value="Glutaredoxin"/>
    <property type="match status" value="1"/>
</dbReference>
<keyword evidence="7" id="KW-0732">Signal</keyword>
<keyword evidence="11" id="KW-1185">Reference proteome</keyword>
<name>A0ABV8AG66_9FLAO</name>
<reference evidence="11" key="1">
    <citation type="journal article" date="2019" name="Int. J. Syst. Evol. Microbiol.">
        <title>The Global Catalogue of Microorganisms (GCM) 10K type strain sequencing project: providing services to taxonomists for standard genome sequencing and annotation.</title>
        <authorList>
            <consortium name="The Broad Institute Genomics Platform"/>
            <consortium name="The Broad Institute Genome Sequencing Center for Infectious Disease"/>
            <person name="Wu L."/>
            <person name="Ma J."/>
        </authorList>
    </citation>
    <scope>NUCLEOTIDE SEQUENCE [LARGE SCALE GENOMIC DNA]</scope>
    <source>
        <strain evidence="11">CECT 8979</strain>
    </source>
</reference>
<keyword evidence="5 6" id="KW-0472">Membrane</keyword>
<dbReference type="SUPFAM" id="SSF52833">
    <property type="entry name" value="Thioredoxin-like"/>
    <property type="match status" value="1"/>
</dbReference>
<proteinExistence type="predicted"/>
<protein>
    <submittedName>
        <fullName evidence="10">Cytochrome c biogenesis protein CcdA</fullName>
    </submittedName>
</protein>
<feature type="domain" description="Cytochrome C biogenesis protein transmembrane" evidence="8">
    <location>
        <begin position="199"/>
        <end position="412"/>
    </location>
</feature>
<dbReference type="InterPro" id="IPR003834">
    <property type="entry name" value="Cyt_c_assmbl_TM_dom"/>
</dbReference>
<gene>
    <name evidence="10" type="ORF">ACFOSX_07435</name>
</gene>
<evidence type="ECO:0000259" key="8">
    <source>
        <dbReference type="Pfam" id="PF02683"/>
    </source>
</evidence>
<evidence type="ECO:0000256" key="1">
    <source>
        <dbReference type="ARBA" id="ARBA00004141"/>
    </source>
</evidence>
<dbReference type="InterPro" id="IPR036249">
    <property type="entry name" value="Thioredoxin-like_sf"/>
</dbReference>
<evidence type="ECO:0000259" key="9">
    <source>
        <dbReference type="Pfam" id="PF11412"/>
    </source>
</evidence>
<keyword evidence="3" id="KW-0201">Cytochrome c-type biogenesis</keyword>
<evidence type="ECO:0000256" key="2">
    <source>
        <dbReference type="ARBA" id="ARBA00022692"/>
    </source>
</evidence>
<comment type="subcellular location">
    <subcellularLocation>
        <location evidence="1">Membrane</location>
        <topology evidence="1">Multi-pass membrane protein</topology>
    </subcellularLocation>
</comment>
<dbReference type="PANTHER" id="PTHR32234:SF0">
    <property type="entry name" value="THIOL:DISULFIDE INTERCHANGE PROTEIN DSBD"/>
    <property type="match status" value="1"/>
</dbReference>
<evidence type="ECO:0000256" key="5">
    <source>
        <dbReference type="ARBA" id="ARBA00023136"/>
    </source>
</evidence>
<evidence type="ECO:0000256" key="4">
    <source>
        <dbReference type="ARBA" id="ARBA00022989"/>
    </source>
</evidence>
<evidence type="ECO:0000256" key="3">
    <source>
        <dbReference type="ARBA" id="ARBA00022748"/>
    </source>
</evidence>
<dbReference type="Proteomes" id="UP001595812">
    <property type="component" value="Unassembled WGS sequence"/>
</dbReference>
<keyword evidence="2 6" id="KW-0812">Transmembrane</keyword>